<keyword evidence="5" id="KW-0408">Iron</keyword>
<dbReference type="Proteomes" id="UP001061361">
    <property type="component" value="Chromosome"/>
</dbReference>
<evidence type="ECO:0000256" key="1">
    <source>
        <dbReference type="ARBA" id="ARBA00001966"/>
    </source>
</evidence>
<dbReference type="SFLD" id="SFLDG01086">
    <property type="entry name" value="elongater_protein-like"/>
    <property type="match status" value="1"/>
</dbReference>
<evidence type="ECO:0000256" key="5">
    <source>
        <dbReference type="ARBA" id="ARBA00023004"/>
    </source>
</evidence>
<dbReference type="InterPro" id="IPR007197">
    <property type="entry name" value="rSAM"/>
</dbReference>
<dbReference type="Pfam" id="PF16199">
    <property type="entry name" value="Radical_SAM_C"/>
    <property type="match status" value="1"/>
</dbReference>
<dbReference type="InterPro" id="IPR032432">
    <property type="entry name" value="Radical_SAM_C"/>
</dbReference>
<evidence type="ECO:0000313" key="8">
    <source>
        <dbReference type="EMBL" id="BDQ34721.1"/>
    </source>
</evidence>
<dbReference type="PANTHER" id="PTHR11135">
    <property type="entry name" value="HISTONE ACETYLTRANSFERASE-RELATED"/>
    <property type="match status" value="1"/>
</dbReference>
<dbReference type="InterPro" id="IPR039661">
    <property type="entry name" value="ELP3"/>
</dbReference>
<comment type="cofactor">
    <cofactor evidence="1">
        <name>[4Fe-4S] cluster</name>
        <dbReference type="ChEBI" id="CHEBI:49883"/>
    </cofactor>
</comment>
<name>A0ABM8ATG8_9BACT</name>
<dbReference type="EMBL" id="AP026708">
    <property type="protein sequence ID" value="BDQ34721.1"/>
    <property type="molecule type" value="Genomic_DNA"/>
</dbReference>
<evidence type="ECO:0000256" key="2">
    <source>
        <dbReference type="ARBA" id="ARBA00022485"/>
    </source>
</evidence>
<gene>
    <name evidence="8" type="ORF">JCM14722_22630</name>
</gene>
<evidence type="ECO:0000256" key="4">
    <source>
        <dbReference type="ARBA" id="ARBA00022723"/>
    </source>
</evidence>
<evidence type="ECO:0000313" key="9">
    <source>
        <dbReference type="Proteomes" id="UP001061361"/>
    </source>
</evidence>
<evidence type="ECO:0000256" key="6">
    <source>
        <dbReference type="ARBA" id="ARBA00023014"/>
    </source>
</evidence>
<dbReference type="Pfam" id="PF04055">
    <property type="entry name" value="Radical_SAM"/>
    <property type="match status" value="1"/>
</dbReference>
<dbReference type="CDD" id="cd01335">
    <property type="entry name" value="Radical_SAM"/>
    <property type="match status" value="1"/>
</dbReference>
<keyword evidence="9" id="KW-1185">Reference proteome</keyword>
<keyword evidence="3" id="KW-0949">S-adenosyl-L-methionine</keyword>
<accession>A0ABM8ATG8</accession>
<reference evidence="8" key="1">
    <citation type="submission" date="2022-08" db="EMBL/GenBank/DDBJ databases">
        <title>Genome Sequence of the sulphate-reducing bacterium, Pseudodesulfovibrio portus JCM14722.</title>
        <authorList>
            <person name="Kondo R."/>
            <person name="Kataoka T."/>
        </authorList>
    </citation>
    <scope>NUCLEOTIDE SEQUENCE</scope>
    <source>
        <strain evidence="8">JCM 14722</strain>
    </source>
</reference>
<keyword evidence="2" id="KW-0004">4Fe-4S</keyword>
<dbReference type="SUPFAM" id="SSF102114">
    <property type="entry name" value="Radical SAM enzymes"/>
    <property type="match status" value="1"/>
</dbReference>
<keyword evidence="6" id="KW-0411">Iron-sulfur</keyword>
<dbReference type="Gene3D" id="3.20.20.70">
    <property type="entry name" value="Aldolase class I"/>
    <property type="match status" value="1"/>
</dbReference>
<feature type="domain" description="Radical SAM core" evidence="7">
    <location>
        <begin position="9"/>
        <end position="239"/>
    </location>
</feature>
<dbReference type="SMART" id="SM00729">
    <property type="entry name" value="Elp3"/>
    <property type="match status" value="1"/>
</dbReference>
<dbReference type="SFLD" id="SFLDG01082">
    <property type="entry name" value="B12-binding_domain_containing"/>
    <property type="match status" value="1"/>
</dbReference>
<evidence type="ECO:0000256" key="3">
    <source>
        <dbReference type="ARBA" id="ARBA00022691"/>
    </source>
</evidence>
<sequence length="342" mass="37367">MPHPIVFTHPEPPPATTRIWPVFLPFAGCPYRCLYCAQDKQTGRDHVDLGNILRDLETDLEQALAAGRGPYEIAFYGGTFTALPEPWPETFLSMAARFRERGLITRVRCSTRPDCVDPDGLAGLRAQGLDMVELGVQSFDDAALRTSGRGYTGETARAACAMVKEAGLALGIQLLPGLPGDRDGVFADDVRRTAGLAPETVRLYPCLVIRDTPLAALWEQGEYAPWTLSRTRAELAGALLALWAKNVRVIRLGLPPEGTLAEHILDGPWHPALGQSVRGLALAQVIWEKIQLLGKGPSSLDVPRRYQGELLGHADELAEEYAILGFGKGMVRYVDGDEFVLE</sequence>
<dbReference type="InterPro" id="IPR058240">
    <property type="entry name" value="rSAM_sf"/>
</dbReference>
<dbReference type="InterPro" id="IPR013785">
    <property type="entry name" value="Aldolase_TIM"/>
</dbReference>
<dbReference type="PANTHER" id="PTHR11135:SF0">
    <property type="entry name" value="ELONGATOR COMPLEX PROTEIN 3"/>
    <property type="match status" value="1"/>
</dbReference>
<evidence type="ECO:0000259" key="7">
    <source>
        <dbReference type="PROSITE" id="PS51918"/>
    </source>
</evidence>
<dbReference type="InterPro" id="IPR006638">
    <property type="entry name" value="Elp3/MiaA/NifB-like_rSAM"/>
</dbReference>
<proteinExistence type="predicted"/>
<dbReference type="PROSITE" id="PS51918">
    <property type="entry name" value="RADICAL_SAM"/>
    <property type="match status" value="1"/>
</dbReference>
<dbReference type="SFLD" id="SFLDS00029">
    <property type="entry name" value="Radical_SAM"/>
    <property type="match status" value="1"/>
</dbReference>
<dbReference type="RefSeq" id="WP_264981615.1">
    <property type="nucleotide sequence ID" value="NZ_AP026708.1"/>
</dbReference>
<protein>
    <submittedName>
        <fullName evidence="8">Radical SAM protein</fullName>
    </submittedName>
</protein>
<organism evidence="8 9">
    <name type="scientific">Pseudodesulfovibrio portus</name>
    <dbReference type="NCBI Taxonomy" id="231439"/>
    <lineage>
        <taxon>Bacteria</taxon>
        <taxon>Pseudomonadati</taxon>
        <taxon>Thermodesulfobacteriota</taxon>
        <taxon>Desulfovibrionia</taxon>
        <taxon>Desulfovibrionales</taxon>
        <taxon>Desulfovibrionaceae</taxon>
    </lineage>
</organism>
<keyword evidence="4" id="KW-0479">Metal-binding</keyword>